<dbReference type="OrthoDB" id="10023322at2759"/>
<dbReference type="CDD" id="cd00047">
    <property type="entry name" value="PTPc"/>
    <property type="match status" value="1"/>
</dbReference>
<evidence type="ECO:0008006" key="8">
    <source>
        <dbReference type="Google" id="ProtNLM"/>
    </source>
</evidence>
<dbReference type="Proteomes" id="UP000663852">
    <property type="component" value="Unassembled WGS sequence"/>
</dbReference>
<dbReference type="AlphaFoldDB" id="A0A813NQN7"/>
<feature type="domain" description="Tyrosine-protein phosphatase" evidence="4">
    <location>
        <begin position="791"/>
        <end position="1048"/>
    </location>
</feature>
<dbReference type="SUPFAM" id="SSF49265">
    <property type="entry name" value="Fibronectin type III"/>
    <property type="match status" value="1"/>
</dbReference>
<dbReference type="SMART" id="SM00404">
    <property type="entry name" value="PTPc_motif"/>
    <property type="match status" value="1"/>
</dbReference>
<proteinExistence type="predicted"/>
<dbReference type="InterPro" id="IPR041201">
    <property type="entry name" value="PTPRJ_TM"/>
</dbReference>
<accession>A0A813NQN7</accession>
<dbReference type="Pfam" id="PF00102">
    <property type="entry name" value="Y_phosphatase"/>
    <property type="match status" value="1"/>
</dbReference>
<dbReference type="InterPro" id="IPR050348">
    <property type="entry name" value="Protein-Tyr_Phosphatase"/>
</dbReference>
<comment type="subcellular location">
    <subcellularLocation>
        <location evidence="1">Membrane</location>
        <topology evidence="1">Single-pass type I membrane protein</topology>
    </subcellularLocation>
</comment>
<dbReference type="InterPro" id="IPR016130">
    <property type="entry name" value="Tyr_Pase_AS"/>
</dbReference>
<dbReference type="SMART" id="SM00194">
    <property type="entry name" value="PTPc"/>
    <property type="match status" value="1"/>
</dbReference>
<feature type="transmembrane region" description="Helical" evidence="3">
    <location>
        <begin position="709"/>
        <end position="729"/>
    </location>
</feature>
<evidence type="ECO:0000256" key="1">
    <source>
        <dbReference type="ARBA" id="ARBA00004479"/>
    </source>
</evidence>
<keyword evidence="3" id="KW-0472">Membrane</keyword>
<dbReference type="InterPro" id="IPR000242">
    <property type="entry name" value="PTP_cat"/>
</dbReference>
<dbReference type="PRINTS" id="PR00700">
    <property type="entry name" value="PRTYPHPHTASE"/>
</dbReference>
<keyword evidence="3" id="KW-0812">Transmembrane</keyword>
<dbReference type="PROSITE" id="PS50056">
    <property type="entry name" value="TYR_PHOSPHATASE_2"/>
    <property type="match status" value="1"/>
</dbReference>
<organism evidence="6 7">
    <name type="scientific">Adineta ricciae</name>
    <name type="common">Rotifer</name>
    <dbReference type="NCBI Taxonomy" id="249248"/>
    <lineage>
        <taxon>Eukaryota</taxon>
        <taxon>Metazoa</taxon>
        <taxon>Spiralia</taxon>
        <taxon>Gnathifera</taxon>
        <taxon>Rotifera</taxon>
        <taxon>Eurotatoria</taxon>
        <taxon>Bdelloidea</taxon>
        <taxon>Adinetida</taxon>
        <taxon>Adinetidae</taxon>
        <taxon>Adineta</taxon>
    </lineage>
</organism>
<dbReference type="EMBL" id="CAJNOJ010000004">
    <property type="protein sequence ID" value="CAF0741187.1"/>
    <property type="molecule type" value="Genomic_DNA"/>
</dbReference>
<protein>
    <recommendedName>
        <fullName evidence="8">Protein-tyrosine-phosphatase</fullName>
    </recommendedName>
</protein>
<dbReference type="PANTHER" id="PTHR19134">
    <property type="entry name" value="RECEPTOR-TYPE TYROSINE-PROTEIN PHOSPHATASE"/>
    <property type="match status" value="1"/>
</dbReference>
<evidence type="ECO:0000256" key="3">
    <source>
        <dbReference type="SAM" id="Phobius"/>
    </source>
</evidence>
<dbReference type="PANTHER" id="PTHR19134:SF553">
    <property type="entry name" value="TYROSINE-PROTEIN PHOSPHATASE 10D-RELATED"/>
    <property type="match status" value="1"/>
</dbReference>
<dbReference type="SUPFAM" id="SSF52799">
    <property type="entry name" value="(Phosphotyrosine protein) phosphatases II"/>
    <property type="match status" value="1"/>
</dbReference>
<evidence type="ECO:0000256" key="2">
    <source>
        <dbReference type="ARBA" id="ARBA00051722"/>
    </source>
</evidence>
<evidence type="ECO:0000259" key="5">
    <source>
        <dbReference type="PROSITE" id="PS50056"/>
    </source>
</evidence>
<dbReference type="PROSITE" id="PS50055">
    <property type="entry name" value="TYR_PHOSPHATASE_PTP"/>
    <property type="match status" value="1"/>
</dbReference>
<dbReference type="Gene3D" id="3.90.190.10">
    <property type="entry name" value="Protein tyrosine phosphatase superfamily"/>
    <property type="match status" value="1"/>
</dbReference>
<reference evidence="6" key="1">
    <citation type="submission" date="2021-02" db="EMBL/GenBank/DDBJ databases">
        <authorList>
            <person name="Nowell W R."/>
        </authorList>
    </citation>
    <scope>NUCLEOTIDE SEQUENCE</scope>
</reference>
<keyword evidence="3" id="KW-1133">Transmembrane helix</keyword>
<comment type="caution">
    <text evidence="6">The sequence shown here is derived from an EMBL/GenBank/DDBJ whole genome shotgun (WGS) entry which is preliminary data.</text>
</comment>
<dbReference type="InterPro" id="IPR000387">
    <property type="entry name" value="Tyr_Pase_dom"/>
</dbReference>
<evidence type="ECO:0000313" key="6">
    <source>
        <dbReference type="EMBL" id="CAF0741187.1"/>
    </source>
</evidence>
<evidence type="ECO:0000313" key="7">
    <source>
        <dbReference type="Proteomes" id="UP000663852"/>
    </source>
</evidence>
<dbReference type="Pfam" id="PF18861">
    <property type="entry name" value="PTP_tm"/>
    <property type="match status" value="1"/>
</dbReference>
<dbReference type="GO" id="GO:0016020">
    <property type="term" value="C:membrane"/>
    <property type="evidence" value="ECO:0007669"/>
    <property type="project" value="UniProtKB-SubCell"/>
</dbReference>
<dbReference type="GO" id="GO:0032502">
    <property type="term" value="P:developmental process"/>
    <property type="evidence" value="ECO:0007669"/>
    <property type="project" value="UniProtKB-ARBA"/>
</dbReference>
<name>A0A813NQN7_ADIRI</name>
<sequence>MDHKDFFVTDNGKAYGGVEKETKYSTNGLSVMTVSASYYSIFIYKNDTLYHSIGLQHKVFKIVLSSSTIGPTIAADGNGTARSQADTLNNPHGIYIDDDFSLYVSDCYNEPNTSTAPERRIIPDWSYFMSSHKLKSNLYIWCLIQILFLCGSESIAIENKNNCSLSNNSSLIISDLKTPLYRCRIPEVLPNNEIHGVCRHAWNDTRRNSFHHDGVHINNITDDSFVLELIDSSHVDPRNHVHQCNRSNLPDGCIYTCLNVELHSIYQVSLITPGVSQLYAVTNMYSRESPMDRRIGNFSFTPPSSSYDYIDLRCSTEDAFCFEQHWLSNITIGCHHCDHISLFPITRGVKYNCIAYTVKNNIFLAASNDFPFETILEPVLYNLSSQINASSVYLNFIPQSDFTSVTLVCSSHLSTPGSCPSISTTSYSCSKNLIFNGTLGCDYQCYFKTVKSYYDDRYSNMYILSFLPPKPRIHTDDKNSTWISVTWSLDNNVYVHSFDLFINSINFPNIDHSYRSHYFPNLSPNKMYEIYIRLNANHQVESDRIYVKTLEDAPLHPSSTDIFNKIVPWSHGPLSTTEQIEITIDLSLFSHDYGFVHHYMIYVRQDQWRYSAVPYMNGTYAEAWNNPSIDYLAAVIPVYSQDKQSETHKLILGSEVGCYYSSPCNGKLKQNTDYKIIVGGCSKGGCTYVISRSFRTYVPYDDPESAKSIAWVAVFPGVAVLIVIIGLLICKRKAIKKCCCRRTNKSDSNAVKADFHDIKPTVSPNEYACSEMQPKLLVDYISLTDENKQNLINQFQELQNLEPKYDARHQKWTDDLYDRYSDIPSRGPWSKTAVHLTGQHRQHDYINANEIRGIHSPKQYIACQGPLENTCEDFWDMVMQYEVTKIVMLSIFDQLKCYPYIPMKKNQSLHFGKIKIETKDIQHHLNNQLETRQLLVKRGNTVLHVMHYLYTNWSGFAVIDSQSVLDLIEIVNQTTTFPIVVHCSSGTGRTGTYIAIDIIIHLLNQSNVDLSTMKLDVMGIVNQLKHERIHMVQTPEQYLLIHSCIEDYLKKQNRLSFLARGSHLYERINDNLTDAADEQCLDLDQAQNVQYDNITIATKKLSGTYCIPNDDSYYTKSSVDNDPTQITIKNF</sequence>
<evidence type="ECO:0000259" key="4">
    <source>
        <dbReference type="PROSITE" id="PS50055"/>
    </source>
</evidence>
<dbReference type="InterPro" id="IPR003595">
    <property type="entry name" value="Tyr_Pase_cat"/>
</dbReference>
<dbReference type="PROSITE" id="PS00383">
    <property type="entry name" value="TYR_PHOSPHATASE_1"/>
    <property type="match status" value="1"/>
</dbReference>
<dbReference type="InterPro" id="IPR036116">
    <property type="entry name" value="FN3_sf"/>
</dbReference>
<dbReference type="GO" id="GO:0004725">
    <property type="term" value="F:protein tyrosine phosphatase activity"/>
    <property type="evidence" value="ECO:0007669"/>
    <property type="project" value="UniProtKB-EC"/>
</dbReference>
<gene>
    <name evidence="6" type="ORF">EDS130_LOCUS1743</name>
</gene>
<dbReference type="InterPro" id="IPR029021">
    <property type="entry name" value="Prot-tyrosine_phosphatase-like"/>
</dbReference>
<feature type="domain" description="Tyrosine specific protein phosphatases" evidence="5">
    <location>
        <begin position="965"/>
        <end position="1039"/>
    </location>
</feature>
<comment type="catalytic activity">
    <reaction evidence="2">
        <text>O-phospho-L-tyrosyl-[protein] + H2O = L-tyrosyl-[protein] + phosphate</text>
        <dbReference type="Rhea" id="RHEA:10684"/>
        <dbReference type="Rhea" id="RHEA-COMP:10136"/>
        <dbReference type="Rhea" id="RHEA-COMP:20101"/>
        <dbReference type="ChEBI" id="CHEBI:15377"/>
        <dbReference type="ChEBI" id="CHEBI:43474"/>
        <dbReference type="ChEBI" id="CHEBI:46858"/>
        <dbReference type="ChEBI" id="CHEBI:61978"/>
        <dbReference type="EC" id="3.1.3.48"/>
    </reaction>
</comment>